<dbReference type="EMBL" id="AKWH02000042">
    <property type="protein sequence ID" value="EKO51179.1"/>
    <property type="molecule type" value="Genomic_DNA"/>
</dbReference>
<proteinExistence type="predicted"/>
<protein>
    <submittedName>
        <fullName evidence="1">Uncharacterized protein</fullName>
    </submittedName>
</protein>
<sequence>MICGSSYILGIEITTFFRKMNILYAETHVKKTEKSSNSHVFKGIRKTFIFWIFVLFDK</sequence>
<evidence type="ECO:0000313" key="2">
    <source>
        <dbReference type="Proteomes" id="UP000006339"/>
    </source>
</evidence>
<dbReference type="AlphaFoldDB" id="A0A828Y0F5"/>
<comment type="caution">
    <text evidence="1">The sequence shown here is derived from an EMBL/GenBank/DDBJ whole genome shotgun (WGS) entry which is preliminary data.</text>
</comment>
<accession>A0A828Y0F5</accession>
<keyword evidence="2" id="KW-1185">Reference proteome</keyword>
<organism evidence="1 2">
    <name type="scientific">Leptospira kirschneri str. 200802841</name>
    <dbReference type="NCBI Taxonomy" id="1193047"/>
    <lineage>
        <taxon>Bacteria</taxon>
        <taxon>Pseudomonadati</taxon>
        <taxon>Spirochaetota</taxon>
        <taxon>Spirochaetia</taxon>
        <taxon>Leptospirales</taxon>
        <taxon>Leptospiraceae</taxon>
        <taxon>Leptospira</taxon>
    </lineage>
</organism>
<gene>
    <name evidence="1" type="ORF">LEP1GSC131_2904</name>
</gene>
<reference evidence="1" key="1">
    <citation type="submission" date="2012-10" db="EMBL/GenBank/DDBJ databases">
        <authorList>
            <person name="Harkins D.M."/>
            <person name="Durkin A.S."/>
            <person name="Brinkac L.M."/>
            <person name="Selengut J.D."/>
            <person name="Sanka R."/>
            <person name="DePew J."/>
            <person name="Purushe J."/>
            <person name="Picardeau M."/>
            <person name="Werts C."/>
            <person name="Goarant C."/>
            <person name="Vinetz J.M."/>
            <person name="Sutton G.G."/>
            <person name="Nelson W.C."/>
            <person name="Fouts D.E."/>
        </authorList>
    </citation>
    <scope>NUCLEOTIDE SEQUENCE [LARGE SCALE GENOMIC DNA]</scope>
    <source>
        <strain evidence="1">200802841</strain>
    </source>
</reference>
<name>A0A828Y0F5_9LEPT</name>
<dbReference type="Proteomes" id="UP000006339">
    <property type="component" value="Unassembled WGS sequence"/>
</dbReference>
<evidence type="ECO:0000313" key="1">
    <source>
        <dbReference type="EMBL" id="EKO51179.1"/>
    </source>
</evidence>